<dbReference type="GO" id="GO:0016987">
    <property type="term" value="F:sigma factor activity"/>
    <property type="evidence" value="ECO:0007669"/>
    <property type="project" value="UniProtKB-KW"/>
</dbReference>
<dbReference type="InterPro" id="IPR013325">
    <property type="entry name" value="RNA_pol_sigma_r2"/>
</dbReference>
<proteinExistence type="inferred from homology"/>
<reference evidence="8" key="2">
    <citation type="submission" date="2020-09" db="EMBL/GenBank/DDBJ databases">
        <authorList>
            <person name="Sun Q."/>
            <person name="Zhou Y."/>
        </authorList>
    </citation>
    <scope>NUCLEOTIDE SEQUENCE</scope>
    <source>
        <strain evidence="8">CGMCC 1.15152</strain>
    </source>
</reference>
<dbReference type="Gene3D" id="1.10.10.10">
    <property type="entry name" value="Winged helix-like DNA-binding domain superfamily/Winged helix DNA-binding domain"/>
    <property type="match status" value="1"/>
</dbReference>
<dbReference type="EMBL" id="BMHO01000001">
    <property type="protein sequence ID" value="GGD29537.1"/>
    <property type="molecule type" value="Genomic_DNA"/>
</dbReference>
<evidence type="ECO:0000313" key="8">
    <source>
        <dbReference type="EMBL" id="GGD29537.1"/>
    </source>
</evidence>
<dbReference type="InterPro" id="IPR036388">
    <property type="entry name" value="WH-like_DNA-bd_sf"/>
</dbReference>
<dbReference type="Gene3D" id="3.10.450.50">
    <property type="match status" value="1"/>
</dbReference>
<sequence>MSADEFSAHRGLLFTIAYEILGSVSDAEDVVQDSWIRWNDADQGSVHDVRAYLARIVTRQALNRLRTVSRRREDYVGPWLPEPMLTAPDIADDAVLAESVSTAMMLVLETLGPVERAVFVMREVFAFSYEEIADAVDRRTDAVRQIARRAREHVAARRPRREVGSREAAEVVERFRVAASTGDVQGLVDVLAPDVVFLSDGGGKVTAARRPVVGVERVMRLLEGLLSQYPDSVLRSAMVNGGAGLTVHAEGRIDGAVTFAIESGRIAAAYYVRNPEKTAHLTDPRALAR</sequence>
<dbReference type="SUPFAM" id="SSF88946">
    <property type="entry name" value="Sigma2 domain of RNA polymerase sigma factors"/>
    <property type="match status" value="1"/>
</dbReference>
<dbReference type="Pfam" id="PF08281">
    <property type="entry name" value="Sigma70_r4_2"/>
    <property type="match status" value="1"/>
</dbReference>
<evidence type="ECO:0000256" key="4">
    <source>
        <dbReference type="ARBA" id="ARBA00023082"/>
    </source>
</evidence>
<dbReference type="PANTHER" id="PTHR30173">
    <property type="entry name" value="SIGMA 19 FACTOR"/>
    <property type="match status" value="1"/>
</dbReference>
<dbReference type="InterPro" id="IPR013324">
    <property type="entry name" value="RNA_pol_sigma_r3/r4-like"/>
</dbReference>
<comment type="subunit">
    <text evidence="2">Interacts transiently with the RNA polymerase catalytic core formed by RpoA, RpoB, RpoC and RpoZ (2 alpha, 1 beta, 1 beta' and 1 omega subunit) to form the RNA polymerase holoenzyme that can initiate transcription.</text>
</comment>
<dbReference type="RefSeq" id="WP_188710925.1">
    <property type="nucleotide sequence ID" value="NZ_BMHO01000001.1"/>
</dbReference>
<protein>
    <submittedName>
        <fullName evidence="8">RNA polymerase sigma24 factor</fullName>
    </submittedName>
</protein>
<comment type="similarity">
    <text evidence="1">Belongs to the sigma-70 factor family. ECF subfamily.</text>
</comment>
<keyword evidence="9" id="KW-1185">Reference proteome</keyword>
<evidence type="ECO:0000313" key="9">
    <source>
        <dbReference type="Proteomes" id="UP000633205"/>
    </source>
</evidence>
<dbReference type="Gene3D" id="1.10.1740.10">
    <property type="match status" value="1"/>
</dbReference>
<dbReference type="SUPFAM" id="SSF54427">
    <property type="entry name" value="NTF2-like"/>
    <property type="match status" value="1"/>
</dbReference>
<dbReference type="Pfam" id="PF04542">
    <property type="entry name" value="Sigma70_r2"/>
    <property type="match status" value="1"/>
</dbReference>
<dbReference type="NCBIfam" id="NF007214">
    <property type="entry name" value="PRK09636.1"/>
    <property type="match status" value="1"/>
</dbReference>
<comment type="caution">
    <text evidence="8">The sequence shown here is derived from an EMBL/GenBank/DDBJ whole genome shotgun (WGS) entry which is preliminary data.</text>
</comment>
<dbReference type="NCBIfam" id="TIGR02937">
    <property type="entry name" value="sigma70-ECF"/>
    <property type="match status" value="1"/>
</dbReference>
<organism evidence="8 9">
    <name type="scientific">Microbacterium faecale</name>
    <dbReference type="NCBI Taxonomy" id="1804630"/>
    <lineage>
        <taxon>Bacteria</taxon>
        <taxon>Bacillati</taxon>
        <taxon>Actinomycetota</taxon>
        <taxon>Actinomycetes</taxon>
        <taxon>Micrococcales</taxon>
        <taxon>Microbacteriaceae</taxon>
        <taxon>Microbacterium</taxon>
    </lineage>
</organism>
<evidence type="ECO:0000256" key="3">
    <source>
        <dbReference type="ARBA" id="ARBA00023015"/>
    </source>
</evidence>
<reference evidence="8" key="1">
    <citation type="journal article" date="2014" name="Int. J. Syst. Evol. Microbiol.">
        <title>Complete genome sequence of Corynebacterium casei LMG S-19264T (=DSM 44701T), isolated from a smear-ripened cheese.</title>
        <authorList>
            <consortium name="US DOE Joint Genome Institute (JGI-PGF)"/>
            <person name="Walter F."/>
            <person name="Albersmeier A."/>
            <person name="Kalinowski J."/>
            <person name="Ruckert C."/>
        </authorList>
    </citation>
    <scope>NUCLEOTIDE SEQUENCE</scope>
    <source>
        <strain evidence="8">CGMCC 1.15152</strain>
    </source>
</reference>
<feature type="domain" description="RNA polymerase sigma-70 region 2" evidence="6">
    <location>
        <begin position="6"/>
        <end position="70"/>
    </location>
</feature>
<name>A0A916Y3M8_9MICO</name>
<feature type="domain" description="RNA polymerase sigma factor 70 region 4 type 2" evidence="7">
    <location>
        <begin position="104"/>
        <end position="153"/>
    </location>
</feature>
<dbReference type="InterPro" id="IPR014284">
    <property type="entry name" value="RNA_pol_sigma-70_dom"/>
</dbReference>
<evidence type="ECO:0000256" key="1">
    <source>
        <dbReference type="ARBA" id="ARBA00010641"/>
    </source>
</evidence>
<dbReference type="InterPro" id="IPR007627">
    <property type="entry name" value="RNA_pol_sigma70_r2"/>
</dbReference>
<dbReference type="InterPro" id="IPR052704">
    <property type="entry name" value="ECF_Sigma-70_Domain"/>
</dbReference>
<dbReference type="NCBIfam" id="TIGR02957">
    <property type="entry name" value="SigX4"/>
    <property type="match status" value="1"/>
</dbReference>
<dbReference type="InterPro" id="IPR013249">
    <property type="entry name" value="RNA_pol_sigma70_r4_t2"/>
</dbReference>
<dbReference type="GO" id="GO:0003677">
    <property type="term" value="F:DNA binding"/>
    <property type="evidence" value="ECO:0007669"/>
    <property type="project" value="InterPro"/>
</dbReference>
<dbReference type="AlphaFoldDB" id="A0A916Y3M8"/>
<dbReference type="InterPro" id="IPR014303">
    <property type="entry name" value="RNA_pol_sigma-70_ECF"/>
</dbReference>
<evidence type="ECO:0000256" key="5">
    <source>
        <dbReference type="ARBA" id="ARBA00023163"/>
    </source>
</evidence>
<keyword evidence="4" id="KW-0731">Sigma factor</keyword>
<evidence type="ECO:0000259" key="7">
    <source>
        <dbReference type="Pfam" id="PF08281"/>
    </source>
</evidence>
<keyword evidence="3" id="KW-0805">Transcription regulation</keyword>
<dbReference type="PANTHER" id="PTHR30173:SF36">
    <property type="entry name" value="ECF RNA POLYMERASE SIGMA FACTOR SIGJ"/>
    <property type="match status" value="1"/>
</dbReference>
<dbReference type="GO" id="GO:0006352">
    <property type="term" value="P:DNA-templated transcription initiation"/>
    <property type="evidence" value="ECO:0007669"/>
    <property type="project" value="InterPro"/>
</dbReference>
<keyword evidence="5" id="KW-0804">Transcription</keyword>
<evidence type="ECO:0000259" key="6">
    <source>
        <dbReference type="Pfam" id="PF04542"/>
    </source>
</evidence>
<dbReference type="InterPro" id="IPR032710">
    <property type="entry name" value="NTF2-like_dom_sf"/>
</dbReference>
<accession>A0A916Y3M8</accession>
<dbReference type="Proteomes" id="UP000633205">
    <property type="component" value="Unassembled WGS sequence"/>
</dbReference>
<evidence type="ECO:0000256" key="2">
    <source>
        <dbReference type="ARBA" id="ARBA00011344"/>
    </source>
</evidence>
<gene>
    <name evidence="8" type="ORF">GCM10010915_07140</name>
</gene>
<dbReference type="SUPFAM" id="SSF88659">
    <property type="entry name" value="Sigma3 and sigma4 domains of RNA polymerase sigma factors"/>
    <property type="match status" value="1"/>
</dbReference>